<dbReference type="InterPro" id="IPR055458">
    <property type="entry name" value="IFT52_GIFT"/>
</dbReference>
<dbReference type="GeneID" id="17036259"/>
<reference evidence="3 4" key="1">
    <citation type="journal article" date="2012" name="Genome Biol.">
        <title>The genome of the polar eukaryotic microalga coccomyxa subellipsoidea reveals traits of cold adaptation.</title>
        <authorList>
            <person name="Blanc G."/>
            <person name="Agarkova I."/>
            <person name="Grimwood J."/>
            <person name="Kuo A."/>
            <person name="Brueggeman A."/>
            <person name="Dunigan D."/>
            <person name="Gurnon J."/>
            <person name="Ladunga I."/>
            <person name="Lindquist E."/>
            <person name="Lucas S."/>
            <person name="Pangilinan J."/>
            <person name="Proschold T."/>
            <person name="Salamov A."/>
            <person name="Schmutz J."/>
            <person name="Weeks D."/>
            <person name="Yamada T."/>
            <person name="Claverie J.M."/>
            <person name="Grigoriev I."/>
            <person name="Van Etten J."/>
            <person name="Lomsadze A."/>
            <person name="Borodovsky M."/>
        </authorList>
    </citation>
    <scope>NUCLEOTIDE SEQUENCE [LARGE SCALE GENOMIC DNA]</scope>
    <source>
        <strain evidence="3 4">C-169</strain>
    </source>
</reference>
<dbReference type="RefSeq" id="XP_005642749.1">
    <property type="nucleotide sequence ID" value="XM_005642692.1"/>
</dbReference>
<dbReference type="GO" id="GO:0005814">
    <property type="term" value="C:centriole"/>
    <property type="evidence" value="ECO:0007669"/>
    <property type="project" value="TreeGrafter"/>
</dbReference>
<dbReference type="OrthoDB" id="10259368at2759"/>
<dbReference type="Proteomes" id="UP000007264">
    <property type="component" value="Unassembled WGS sequence"/>
</dbReference>
<keyword evidence="4" id="KW-1185">Reference proteome</keyword>
<gene>
    <name evidence="3" type="ORF">COCSUDRAFT_60406</name>
</gene>
<dbReference type="GO" id="GO:0030992">
    <property type="term" value="C:intraciliary transport particle B"/>
    <property type="evidence" value="ECO:0007669"/>
    <property type="project" value="TreeGrafter"/>
</dbReference>
<dbReference type="PANTHER" id="PTHR12969">
    <property type="entry name" value="NGD5/OSM-6/IFT52"/>
    <property type="match status" value="1"/>
</dbReference>
<dbReference type="STRING" id="574566.I0YII6"/>
<dbReference type="GO" id="GO:0060271">
    <property type="term" value="P:cilium assembly"/>
    <property type="evidence" value="ECO:0007669"/>
    <property type="project" value="TreeGrafter"/>
</dbReference>
<evidence type="ECO:0000313" key="3">
    <source>
        <dbReference type="EMBL" id="EIE18205.1"/>
    </source>
</evidence>
<evidence type="ECO:0000256" key="1">
    <source>
        <dbReference type="SAM" id="MobiDB-lite"/>
    </source>
</evidence>
<feature type="region of interest" description="Disordered" evidence="1">
    <location>
        <begin position="1"/>
        <end position="29"/>
    </location>
</feature>
<feature type="compositionally biased region" description="Polar residues" evidence="1">
    <location>
        <begin position="17"/>
        <end position="29"/>
    </location>
</feature>
<sequence>MSTNRDGRYDTGRPDTAISTNSEFAESQQQSRPRALLCCGFGHISKPKKSGYKQLIKRLKSHFRLTVLEEAEQSLGACPMEGYSLLVIACPRHLFTQADLACAHHFVGTGGWLLVTAEAGGDALSGSNLDELLVPFSIAVEYITVLRAVPGDACMHPTTACIGADGVVSKSLLAALERRPTTQQADSYMRPSTALSKRLDYRPSTAASLTPWPPGSPAVRPGTALRAGAAAKAGAGPHSNSNPGSADAAKPGVQLAYVRGAPLGVEAPAVPVLATGQTCSPTQLPIGAVWSGEEGQGRVAVLGSSASFDDTNIGTHCNAALLDWLLAWLQHGADAETRLNSTAALAAMTNLGDMSLSPDTFALSERLRPCFPQEPELAHDWTLLLDRTIYWPAVDTR</sequence>
<dbReference type="Pfam" id="PF23355">
    <property type="entry name" value="IFT52_GIFT"/>
    <property type="match status" value="2"/>
</dbReference>
<name>I0YII6_COCSC</name>
<comment type="caution">
    <text evidence="3">The sequence shown here is derived from an EMBL/GenBank/DDBJ whole genome shotgun (WGS) entry which is preliminary data.</text>
</comment>
<feature type="domain" description="IFT52 GIFT" evidence="2">
    <location>
        <begin position="49"/>
        <end position="195"/>
    </location>
</feature>
<evidence type="ECO:0000259" key="2">
    <source>
        <dbReference type="Pfam" id="PF23355"/>
    </source>
</evidence>
<feature type="domain" description="IFT52 GIFT" evidence="2">
    <location>
        <begin position="240"/>
        <end position="340"/>
    </location>
</feature>
<dbReference type="PANTHER" id="PTHR12969:SF7">
    <property type="entry name" value="INTRAFLAGELLAR TRANSPORT PROTEIN 52 HOMOLOG"/>
    <property type="match status" value="1"/>
</dbReference>
<feature type="region of interest" description="Disordered" evidence="1">
    <location>
        <begin position="227"/>
        <end position="249"/>
    </location>
</feature>
<proteinExistence type="predicted"/>
<dbReference type="KEGG" id="csl:COCSUDRAFT_60406"/>
<feature type="compositionally biased region" description="Basic and acidic residues" evidence="1">
    <location>
        <begin position="1"/>
        <end position="13"/>
    </location>
</feature>
<protein>
    <recommendedName>
        <fullName evidence="2">IFT52 GIFT domain-containing protein</fullName>
    </recommendedName>
</protein>
<dbReference type="InterPro" id="IPR039975">
    <property type="entry name" value="IFT52"/>
</dbReference>
<organism evidence="3 4">
    <name type="scientific">Coccomyxa subellipsoidea (strain C-169)</name>
    <name type="common">Green microalga</name>
    <dbReference type="NCBI Taxonomy" id="574566"/>
    <lineage>
        <taxon>Eukaryota</taxon>
        <taxon>Viridiplantae</taxon>
        <taxon>Chlorophyta</taxon>
        <taxon>core chlorophytes</taxon>
        <taxon>Trebouxiophyceae</taxon>
        <taxon>Trebouxiophyceae incertae sedis</taxon>
        <taxon>Coccomyxaceae</taxon>
        <taxon>Coccomyxa</taxon>
        <taxon>Coccomyxa subellipsoidea</taxon>
    </lineage>
</organism>
<dbReference type="eggNOG" id="KOG3861">
    <property type="taxonomic scope" value="Eukaryota"/>
</dbReference>
<dbReference type="AlphaFoldDB" id="I0YII6"/>
<dbReference type="GO" id="GO:0042073">
    <property type="term" value="P:intraciliary transport"/>
    <property type="evidence" value="ECO:0007669"/>
    <property type="project" value="TreeGrafter"/>
</dbReference>
<evidence type="ECO:0000313" key="4">
    <source>
        <dbReference type="Proteomes" id="UP000007264"/>
    </source>
</evidence>
<feature type="compositionally biased region" description="Low complexity" evidence="1">
    <location>
        <begin position="227"/>
        <end position="236"/>
    </location>
</feature>
<accession>I0YII6</accession>
<dbReference type="GO" id="GO:0005929">
    <property type="term" value="C:cilium"/>
    <property type="evidence" value="ECO:0007669"/>
    <property type="project" value="TreeGrafter"/>
</dbReference>
<dbReference type="EMBL" id="AGSI01000025">
    <property type="protein sequence ID" value="EIE18205.1"/>
    <property type="molecule type" value="Genomic_DNA"/>
</dbReference>